<organism evidence="6 7">
    <name type="scientific">Geobacter metallireducens (strain ATCC 53774 / DSM 7210 / GS-15)</name>
    <dbReference type="NCBI Taxonomy" id="269799"/>
    <lineage>
        <taxon>Bacteria</taxon>
        <taxon>Pseudomonadati</taxon>
        <taxon>Thermodesulfobacteriota</taxon>
        <taxon>Desulfuromonadia</taxon>
        <taxon>Geobacterales</taxon>
        <taxon>Geobacteraceae</taxon>
        <taxon>Geobacter</taxon>
    </lineage>
</organism>
<dbReference type="eggNOG" id="COG1250">
    <property type="taxonomic scope" value="Bacteria"/>
</dbReference>
<reference evidence="6 7" key="2">
    <citation type="journal article" date="2009" name="BMC Microbiol.">
        <title>The genome sequence of Geobacter metallireducens: features of metabolism, physiology and regulation common and dissimilar to Geobacter sulfurreducens.</title>
        <authorList>
            <person name="Aklujkar M."/>
            <person name="Krushkal J."/>
            <person name="DiBartolo G."/>
            <person name="Lapidus A."/>
            <person name="Land M.L."/>
            <person name="Lovley D.R."/>
        </authorList>
    </citation>
    <scope>NUCLEOTIDE SEQUENCE [LARGE SCALE GENOMIC DNA]</scope>
    <source>
        <strain evidence="7">ATCC 53774 / DSM 7210 / GS-15</strain>
    </source>
</reference>
<evidence type="ECO:0000256" key="2">
    <source>
        <dbReference type="PIRSR" id="PIRSR000105-1"/>
    </source>
</evidence>
<feature type="domain" description="3-hydroxyacyl-CoA dehydrogenase C-terminal" evidence="4">
    <location>
        <begin position="192"/>
        <end position="287"/>
    </location>
</feature>
<dbReference type="HOGENOM" id="CLU_009834_2_0_7"/>
<feature type="binding site" evidence="3">
    <location>
        <position position="57"/>
    </location>
    <ligand>
        <name>CoA</name>
        <dbReference type="ChEBI" id="CHEBI:57287"/>
    </ligand>
</feature>
<dbReference type="Gene3D" id="3.40.50.720">
    <property type="entry name" value="NAD(P)-binding Rossmann-like Domain"/>
    <property type="match status" value="1"/>
</dbReference>
<dbReference type="PIRSF" id="PIRSF000105">
    <property type="entry name" value="HCDH"/>
    <property type="match status" value="1"/>
</dbReference>
<proteinExistence type="predicted"/>
<feature type="site" description="Important for catalytic activity" evidence="2">
    <location>
        <position position="146"/>
    </location>
</feature>
<reference evidence="6 7" key="1">
    <citation type="submission" date="2005-10" db="EMBL/GenBank/DDBJ databases">
        <title>Complete sequence of Geobacter metallireducens GS-15.</title>
        <authorList>
            <consortium name="US DOE Joint Genome Institute"/>
            <person name="Copeland A."/>
            <person name="Lucas S."/>
            <person name="Lapidus A."/>
            <person name="Barry K."/>
            <person name="Detter J.C."/>
            <person name="Glavina T."/>
            <person name="Hammon N."/>
            <person name="Israni S."/>
            <person name="Pitluck S."/>
            <person name="Di Bartolo G."/>
            <person name="Chain P."/>
            <person name="Schmutz J."/>
            <person name="Larimer F."/>
            <person name="Land M."/>
            <person name="Kyrpides N."/>
            <person name="Ivanova N."/>
            <person name="Richardson P."/>
        </authorList>
    </citation>
    <scope>NUCLEOTIDE SEQUENCE [LARGE SCALE GENOMIC DNA]</scope>
    <source>
        <strain evidence="7">ATCC 53774 / DSM 7210 / GS-15</strain>
    </source>
</reference>
<dbReference type="GO" id="GO:0006631">
    <property type="term" value="P:fatty acid metabolic process"/>
    <property type="evidence" value="ECO:0007669"/>
    <property type="project" value="InterPro"/>
</dbReference>
<dbReference type="SUPFAM" id="SSF51735">
    <property type="entry name" value="NAD(P)-binding Rossmann-fold domains"/>
    <property type="match status" value="1"/>
</dbReference>
<dbReference type="SUPFAM" id="SSF48179">
    <property type="entry name" value="6-phosphogluconate dehydrogenase C-terminal domain-like"/>
    <property type="match status" value="1"/>
</dbReference>
<dbReference type="InterPro" id="IPR013328">
    <property type="entry name" value="6PGD_dom2"/>
</dbReference>
<dbReference type="KEGG" id="gme:Gmet_2203"/>
<dbReference type="STRING" id="269799.Gmet_2203"/>
<evidence type="ECO:0000313" key="7">
    <source>
        <dbReference type="Proteomes" id="UP000007073"/>
    </source>
</evidence>
<evidence type="ECO:0000259" key="5">
    <source>
        <dbReference type="Pfam" id="PF02737"/>
    </source>
</evidence>
<evidence type="ECO:0000256" key="1">
    <source>
        <dbReference type="ARBA" id="ARBA00023002"/>
    </source>
</evidence>
<sequence>MGDIKKVAILGAGMMGSDIALSCALAGYDVLLKEVSLDLAAAGVERIRGSLAKWSEKGRLAVDAEQQKSAVARITPVDNFSGFGDVDLVIEAIFEDLDVKSQNFRQLEEVCKPSCIIASNTSSLPITKLGACFSSAERKSRFVGMHFFSPAAIMKLVEVVNGEDTSAETVETACAFCTSIGKEPIKVNDCAGFVVNRILGAINDEAIRLLEENVASAADIDKACQLGLGHPVGPFALMDQISNELNLKIARIFHGIYGDRFLPRPALVRKVDAGHFGRKTGKGWFDYSKK</sequence>
<name>Q39TJ4_GEOMG</name>
<evidence type="ECO:0000313" key="6">
    <source>
        <dbReference type="EMBL" id="ABB32430.1"/>
    </source>
</evidence>
<keyword evidence="7" id="KW-1185">Reference proteome</keyword>
<dbReference type="GO" id="GO:0070403">
    <property type="term" value="F:NAD+ binding"/>
    <property type="evidence" value="ECO:0007669"/>
    <property type="project" value="InterPro"/>
</dbReference>
<gene>
    <name evidence="6" type="ordered locus">Gmet_2203</name>
</gene>
<dbReference type="InterPro" id="IPR006176">
    <property type="entry name" value="3-OHacyl-CoA_DH_NAD-bd"/>
</dbReference>
<dbReference type="InterPro" id="IPR036291">
    <property type="entry name" value="NAD(P)-bd_dom_sf"/>
</dbReference>
<evidence type="ECO:0000256" key="3">
    <source>
        <dbReference type="PIRSR" id="PIRSR000105-3"/>
    </source>
</evidence>
<feature type="binding site" evidence="3">
    <location>
        <position position="122"/>
    </location>
    <ligand>
        <name>CoA</name>
        <dbReference type="ChEBI" id="CHEBI:57287"/>
    </ligand>
</feature>
<evidence type="ECO:0000259" key="4">
    <source>
        <dbReference type="Pfam" id="PF00725"/>
    </source>
</evidence>
<dbReference type="Pfam" id="PF00725">
    <property type="entry name" value="3HCDH"/>
    <property type="match status" value="1"/>
</dbReference>
<dbReference type="Proteomes" id="UP000007073">
    <property type="component" value="Chromosome"/>
</dbReference>
<dbReference type="PANTHER" id="PTHR48075:SF5">
    <property type="entry name" value="3-HYDROXYBUTYRYL-COA DEHYDROGENASE"/>
    <property type="match status" value="1"/>
</dbReference>
<dbReference type="GO" id="GO:0016616">
    <property type="term" value="F:oxidoreductase activity, acting on the CH-OH group of donors, NAD or NADP as acceptor"/>
    <property type="evidence" value="ECO:0007669"/>
    <property type="project" value="InterPro"/>
</dbReference>
<dbReference type="RefSeq" id="WP_011365959.1">
    <property type="nucleotide sequence ID" value="NC_007517.1"/>
</dbReference>
<accession>Q39TJ4</accession>
<keyword evidence="1" id="KW-0560">Oxidoreductase</keyword>
<dbReference type="EMBL" id="CP000148">
    <property type="protein sequence ID" value="ABB32430.1"/>
    <property type="molecule type" value="Genomic_DNA"/>
</dbReference>
<dbReference type="InterPro" id="IPR008927">
    <property type="entry name" value="6-PGluconate_DH-like_C_sf"/>
</dbReference>
<dbReference type="Pfam" id="PF02737">
    <property type="entry name" value="3HCDH_N"/>
    <property type="match status" value="1"/>
</dbReference>
<feature type="binding site" evidence="3">
    <location>
        <position position="50"/>
    </location>
    <ligand>
        <name>CoA</name>
        <dbReference type="ChEBI" id="CHEBI:57287"/>
    </ligand>
</feature>
<dbReference type="Gene3D" id="1.10.1040.10">
    <property type="entry name" value="N-(1-d-carboxylethyl)-l-norvaline Dehydrogenase, domain 2"/>
    <property type="match status" value="1"/>
</dbReference>
<dbReference type="FunFam" id="3.40.50.720:FF:000009">
    <property type="entry name" value="Fatty oxidation complex, alpha subunit"/>
    <property type="match status" value="1"/>
</dbReference>
<dbReference type="InterPro" id="IPR022694">
    <property type="entry name" value="3-OHacyl-CoA_DH"/>
</dbReference>
<feature type="domain" description="3-hydroxyacyl-CoA dehydrogenase NAD binding" evidence="5">
    <location>
        <begin position="6"/>
        <end position="190"/>
    </location>
</feature>
<protein>
    <submittedName>
        <fullName evidence="6">3-hydroxyacyl-CoA dehydrogenase</fullName>
    </submittedName>
</protein>
<dbReference type="PANTHER" id="PTHR48075">
    <property type="entry name" value="3-HYDROXYACYL-COA DEHYDROGENASE FAMILY PROTEIN"/>
    <property type="match status" value="1"/>
</dbReference>
<dbReference type="InterPro" id="IPR006108">
    <property type="entry name" value="3HC_DH_C"/>
</dbReference>
<dbReference type="AlphaFoldDB" id="Q39TJ4"/>